<gene>
    <name evidence="15" type="ORF">SKAU_G00249530</name>
</gene>
<protein>
    <recommendedName>
        <fullName evidence="5">Putative nuclease HARBI1</fullName>
    </recommendedName>
    <alternativeName>
        <fullName evidence="11">Harbinger transposase-derived nuclease</fullName>
    </alternativeName>
</protein>
<dbReference type="Proteomes" id="UP001152622">
    <property type="component" value="Chromosome 9"/>
</dbReference>
<keyword evidence="7" id="KW-0540">Nuclease</keyword>
<feature type="region of interest" description="Disordered" evidence="13">
    <location>
        <begin position="312"/>
        <end position="338"/>
    </location>
</feature>
<evidence type="ECO:0000256" key="5">
    <source>
        <dbReference type="ARBA" id="ARBA00015519"/>
    </source>
</evidence>
<dbReference type="InterPro" id="IPR027806">
    <property type="entry name" value="HARBI1_dom"/>
</dbReference>
<comment type="function">
    <text evidence="12">Transposase-derived protein that may have nuclease activity. Does not have transposase activity.</text>
</comment>
<evidence type="ECO:0000256" key="9">
    <source>
        <dbReference type="ARBA" id="ARBA00022801"/>
    </source>
</evidence>
<comment type="cofactor">
    <cofactor evidence="1">
        <name>a divalent metal cation</name>
        <dbReference type="ChEBI" id="CHEBI:60240"/>
    </cofactor>
</comment>
<keyword evidence="10" id="KW-0539">Nucleus</keyword>
<dbReference type="Pfam" id="PF13359">
    <property type="entry name" value="DDE_Tnp_4"/>
    <property type="match status" value="1"/>
</dbReference>
<keyword evidence="6" id="KW-0963">Cytoplasm</keyword>
<evidence type="ECO:0000313" key="15">
    <source>
        <dbReference type="EMBL" id="KAJ8349823.1"/>
    </source>
</evidence>
<evidence type="ECO:0000256" key="7">
    <source>
        <dbReference type="ARBA" id="ARBA00022722"/>
    </source>
</evidence>
<evidence type="ECO:0000256" key="12">
    <source>
        <dbReference type="ARBA" id="ARBA00045850"/>
    </source>
</evidence>
<dbReference type="GO" id="GO:0005737">
    <property type="term" value="C:cytoplasm"/>
    <property type="evidence" value="ECO:0007669"/>
    <property type="project" value="UniProtKB-SubCell"/>
</dbReference>
<evidence type="ECO:0000256" key="1">
    <source>
        <dbReference type="ARBA" id="ARBA00001968"/>
    </source>
</evidence>
<name>A0A9Q1IRH0_SYNKA</name>
<dbReference type="OrthoDB" id="2415966at2759"/>
<keyword evidence="8" id="KW-0479">Metal-binding</keyword>
<evidence type="ECO:0000256" key="2">
    <source>
        <dbReference type="ARBA" id="ARBA00004123"/>
    </source>
</evidence>
<evidence type="ECO:0000256" key="8">
    <source>
        <dbReference type="ARBA" id="ARBA00022723"/>
    </source>
</evidence>
<dbReference type="InterPro" id="IPR026103">
    <property type="entry name" value="HARBI1_animal"/>
</dbReference>
<comment type="similarity">
    <text evidence="4">Belongs to the HARBI1 family.</text>
</comment>
<accession>A0A9Q1IRH0</accession>
<comment type="caution">
    <text evidence="15">The sequence shown here is derived from an EMBL/GenBank/DDBJ whole genome shotgun (WGS) entry which is preliminary data.</text>
</comment>
<dbReference type="InterPro" id="IPR045249">
    <property type="entry name" value="HARBI1-like"/>
</dbReference>
<feature type="compositionally biased region" description="Acidic residues" evidence="13">
    <location>
        <begin position="312"/>
        <end position="328"/>
    </location>
</feature>
<keyword evidence="9" id="KW-0378">Hydrolase</keyword>
<evidence type="ECO:0000256" key="13">
    <source>
        <dbReference type="SAM" id="MobiDB-lite"/>
    </source>
</evidence>
<organism evidence="15 16">
    <name type="scientific">Synaphobranchus kaupii</name>
    <name type="common">Kaup's arrowtooth eel</name>
    <dbReference type="NCBI Taxonomy" id="118154"/>
    <lineage>
        <taxon>Eukaryota</taxon>
        <taxon>Metazoa</taxon>
        <taxon>Chordata</taxon>
        <taxon>Craniata</taxon>
        <taxon>Vertebrata</taxon>
        <taxon>Euteleostomi</taxon>
        <taxon>Actinopterygii</taxon>
        <taxon>Neopterygii</taxon>
        <taxon>Teleostei</taxon>
        <taxon>Anguilliformes</taxon>
        <taxon>Synaphobranchidae</taxon>
        <taxon>Synaphobranchus</taxon>
    </lineage>
</organism>
<comment type="subcellular location">
    <subcellularLocation>
        <location evidence="3">Cytoplasm</location>
    </subcellularLocation>
    <subcellularLocation>
        <location evidence="2">Nucleus</location>
    </subcellularLocation>
</comment>
<dbReference type="GO" id="GO:0046872">
    <property type="term" value="F:metal ion binding"/>
    <property type="evidence" value="ECO:0007669"/>
    <property type="project" value="UniProtKB-KW"/>
</dbReference>
<evidence type="ECO:0000256" key="11">
    <source>
        <dbReference type="ARBA" id="ARBA00030126"/>
    </source>
</evidence>
<dbReference type="PRINTS" id="PR02086">
    <property type="entry name" value="PUTNUCHARBI1"/>
</dbReference>
<dbReference type="GO" id="GO:0016787">
    <property type="term" value="F:hydrolase activity"/>
    <property type="evidence" value="ECO:0007669"/>
    <property type="project" value="UniProtKB-KW"/>
</dbReference>
<dbReference type="GO" id="GO:0004518">
    <property type="term" value="F:nuclease activity"/>
    <property type="evidence" value="ECO:0007669"/>
    <property type="project" value="UniProtKB-KW"/>
</dbReference>
<feature type="domain" description="DDE Tnp4" evidence="14">
    <location>
        <begin position="149"/>
        <end position="299"/>
    </location>
</feature>
<evidence type="ECO:0000256" key="6">
    <source>
        <dbReference type="ARBA" id="ARBA00022490"/>
    </source>
</evidence>
<dbReference type="PANTHER" id="PTHR22930:SF267">
    <property type="entry name" value="NUCLEASE HARBI1-RELATED"/>
    <property type="match status" value="1"/>
</dbReference>
<keyword evidence="16" id="KW-1185">Reference proteome</keyword>
<evidence type="ECO:0000256" key="4">
    <source>
        <dbReference type="ARBA" id="ARBA00006958"/>
    </source>
</evidence>
<evidence type="ECO:0000259" key="14">
    <source>
        <dbReference type="Pfam" id="PF13359"/>
    </source>
</evidence>
<dbReference type="GO" id="GO:0005634">
    <property type="term" value="C:nucleus"/>
    <property type="evidence" value="ECO:0007669"/>
    <property type="project" value="UniProtKB-SubCell"/>
</dbReference>
<evidence type="ECO:0000256" key="3">
    <source>
        <dbReference type="ARBA" id="ARBA00004496"/>
    </source>
</evidence>
<evidence type="ECO:0000313" key="16">
    <source>
        <dbReference type="Proteomes" id="UP001152622"/>
    </source>
</evidence>
<proteinExistence type="inferred from homology"/>
<sequence length="353" mass="39575">MAAVIVARWRHRNAQRAQECVFRRRISLFDLSDNDIVRRYRLPGHAIIALLDEIKDDIEPITQRSHAVPGIVKLLSTLQVLASGSFQTPIAGVSGIAQSSVCRAMWEVVPAIIRRVGRHIRFPQNQQDIQETKQDFYHVAGFPNVVGAIDCTHVPLVPPSETENVFRNRKHTHSVNVQAICDAHGIITNVVAKFPGSVHDSFIFRNSAVHRQMQDMDGRWLVGDSGYQLQPWIVTPVCNPVTEGEAAYNRAHIRTRGIIERIFGILKSRFRCLDRSGGALLYSPCKVCKVVVVCCILHNIAIRAGVRLGEQEAEAEGEGDSDSDEEEPNAPLGEVRPERGRDVRLNIIRNYFE</sequence>
<dbReference type="AlphaFoldDB" id="A0A9Q1IRH0"/>
<dbReference type="PANTHER" id="PTHR22930">
    <property type="match status" value="1"/>
</dbReference>
<dbReference type="EMBL" id="JAINUF010000009">
    <property type="protein sequence ID" value="KAJ8349823.1"/>
    <property type="molecule type" value="Genomic_DNA"/>
</dbReference>
<reference evidence="15" key="1">
    <citation type="journal article" date="2023" name="Science">
        <title>Genome structures resolve the early diversification of teleost fishes.</title>
        <authorList>
            <person name="Parey E."/>
            <person name="Louis A."/>
            <person name="Montfort J."/>
            <person name="Bouchez O."/>
            <person name="Roques C."/>
            <person name="Iampietro C."/>
            <person name="Lluch J."/>
            <person name="Castinel A."/>
            <person name="Donnadieu C."/>
            <person name="Desvignes T."/>
            <person name="Floi Bucao C."/>
            <person name="Jouanno E."/>
            <person name="Wen M."/>
            <person name="Mejri S."/>
            <person name="Dirks R."/>
            <person name="Jansen H."/>
            <person name="Henkel C."/>
            <person name="Chen W.J."/>
            <person name="Zahm M."/>
            <person name="Cabau C."/>
            <person name="Klopp C."/>
            <person name="Thompson A.W."/>
            <person name="Robinson-Rechavi M."/>
            <person name="Braasch I."/>
            <person name="Lecointre G."/>
            <person name="Bobe J."/>
            <person name="Postlethwait J.H."/>
            <person name="Berthelot C."/>
            <person name="Roest Crollius H."/>
            <person name="Guiguen Y."/>
        </authorList>
    </citation>
    <scope>NUCLEOTIDE SEQUENCE</scope>
    <source>
        <strain evidence="15">WJC10195</strain>
    </source>
</reference>
<evidence type="ECO:0000256" key="10">
    <source>
        <dbReference type="ARBA" id="ARBA00023242"/>
    </source>
</evidence>